<feature type="region of interest" description="Disordered" evidence="2">
    <location>
        <begin position="1062"/>
        <end position="1370"/>
    </location>
</feature>
<feature type="compositionally biased region" description="Basic and acidic residues" evidence="2">
    <location>
        <begin position="1154"/>
        <end position="1164"/>
    </location>
</feature>
<dbReference type="Proteomes" id="UP000029981">
    <property type="component" value="Chromosome 7"/>
</dbReference>
<reference evidence="4 5" key="1">
    <citation type="journal article" date="2009" name="Nat. Genet.">
        <title>The genome of the cucumber, Cucumis sativus L.</title>
        <authorList>
            <person name="Huang S."/>
            <person name="Li R."/>
            <person name="Zhang Z."/>
            <person name="Li L."/>
            <person name="Gu X."/>
            <person name="Fan W."/>
            <person name="Lucas W.J."/>
            <person name="Wang X."/>
            <person name="Xie B."/>
            <person name="Ni P."/>
            <person name="Ren Y."/>
            <person name="Zhu H."/>
            <person name="Li J."/>
            <person name="Lin K."/>
            <person name="Jin W."/>
            <person name="Fei Z."/>
            <person name="Li G."/>
            <person name="Staub J."/>
            <person name="Kilian A."/>
            <person name="van der Vossen E.A."/>
            <person name="Wu Y."/>
            <person name="Guo J."/>
            <person name="He J."/>
            <person name="Jia Z."/>
            <person name="Ren Y."/>
            <person name="Tian G."/>
            <person name="Lu Y."/>
            <person name="Ruan J."/>
            <person name="Qian W."/>
            <person name="Wang M."/>
            <person name="Huang Q."/>
            <person name="Li B."/>
            <person name="Xuan Z."/>
            <person name="Cao J."/>
            <person name="Asan"/>
            <person name="Wu Z."/>
            <person name="Zhang J."/>
            <person name="Cai Q."/>
            <person name="Bai Y."/>
            <person name="Zhao B."/>
            <person name="Han Y."/>
            <person name="Li Y."/>
            <person name="Li X."/>
            <person name="Wang S."/>
            <person name="Shi Q."/>
            <person name="Liu S."/>
            <person name="Cho W.K."/>
            <person name="Kim J.Y."/>
            <person name="Xu Y."/>
            <person name="Heller-Uszynska K."/>
            <person name="Miao H."/>
            <person name="Cheng Z."/>
            <person name="Zhang S."/>
            <person name="Wu J."/>
            <person name="Yang Y."/>
            <person name="Kang H."/>
            <person name="Li M."/>
            <person name="Liang H."/>
            <person name="Ren X."/>
            <person name="Shi Z."/>
            <person name="Wen M."/>
            <person name="Jian M."/>
            <person name="Yang H."/>
            <person name="Zhang G."/>
            <person name="Yang Z."/>
            <person name="Chen R."/>
            <person name="Liu S."/>
            <person name="Li J."/>
            <person name="Ma L."/>
            <person name="Liu H."/>
            <person name="Zhou Y."/>
            <person name="Zhao J."/>
            <person name="Fang X."/>
            <person name="Li G."/>
            <person name="Fang L."/>
            <person name="Li Y."/>
            <person name="Liu D."/>
            <person name="Zheng H."/>
            <person name="Zhang Y."/>
            <person name="Qin N."/>
            <person name="Li Z."/>
            <person name="Yang G."/>
            <person name="Yang S."/>
            <person name="Bolund L."/>
            <person name="Kristiansen K."/>
            <person name="Zheng H."/>
            <person name="Li S."/>
            <person name="Zhang X."/>
            <person name="Yang H."/>
            <person name="Wang J."/>
            <person name="Sun R."/>
            <person name="Zhang B."/>
            <person name="Jiang S."/>
            <person name="Wang J."/>
            <person name="Du Y."/>
            <person name="Li S."/>
        </authorList>
    </citation>
    <scope>NUCLEOTIDE SEQUENCE [LARGE SCALE GENOMIC DNA]</scope>
    <source>
        <strain evidence="5">cv. 9930</strain>
    </source>
</reference>
<evidence type="ECO:0000259" key="3">
    <source>
        <dbReference type="Pfam" id="PF07926"/>
    </source>
</evidence>
<evidence type="ECO:0000256" key="1">
    <source>
        <dbReference type="SAM" id="Coils"/>
    </source>
</evidence>
<name>A0A0A0K7K3_CUCSA</name>
<gene>
    <name evidence="4" type="ORF">Csa_7G252150</name>
</gene>
<dbReference type="InterPro" id="IPR012929">
    <property type="entry name" value="Nucleoprot-TPR/MLP1-2_dom"/>
</dbReference>
<evidence type="ECO:0000313" key="4">
    <source>
        <dbReference type="EMBL" id="KGN44307.1"/>
    </source>
</evidence>
<feature type="compositionally biased region" description="Basic residues" evidence="2">
    <location>
        <begin position="970"/>
        <end position="979"/>
    </location>
</feature>
<dbReference type="STRING" id="3659.A0A0A0K7K3"/>
<dbReference type="Gramene" id="KGN44307">
    <property type="protein sequence ID" value="KGN44307"/>
    <property type="gene ID" value="Csa_7G252150"/>
</dbReference>
<feature type="compositionally biased region" description="Polar residues" evidence="2">
    <location>
        <begin position="1070"/>
        <end position="1080"/>
    </location>
</feature>
<feature type="coiled-coil region" evidence="1">
    <location>
        <begin position="54"/>
        <end position="109"/>
    </location>
</feature>
<proteinExistence type="predicted"/>
<feature type="coiled-coil region" evidence="1">
    <location>
        <begin position="653"/>
        <end position="864"/>
    </location>
</feature>
<reference evidence="4 5" key="3">
    <citation type="journal article" date="2010" name="BMC Genomics">
        <title>Transcriptome sequencing and comparative analysis of cucumber flowers with different sex types.</title>
        <authorList>
            <person name="Guo S."/>
            <person name="Zheng Y."/>
            <person name="Joung J.G."/>
            <person name="Liu S."/>
            <person name="Zhang Z."/>
            <person name="Crasta O.R."/>
            <person name="Sobral B.W."/>
            <person name="Xu Y."/>
            <person name="Huang S."/>
            <person name="Fei Z."/>
        </authorList>
    </citation>
    <scope>NUCLEOTIDE SEQUENCE [LARGE SCALE GENOMIC DNA]</scope>
    <source>
        <strain evidence="5">cv. 9930</strain>
    </source>
</reference>
<feature type="domain" description="Nucleoprotein TPR/MLP1-2" evidence="3">
    <location>
        <begin position="342"/>
        <end position="468"/>
    </location>
</feature>
<feature type="region of interest" description="Disordered" evidence="2">
    <location>
        <begin position="962"/>
        <end position="1046"/>
    </location>
</feature>
<dbReference type="GO" id="GO:0006606">
    <property type="term" value="P:protein import into nucleus"/>
    <property type="evidence" value="ECO:0007669"/>
    <property type="project" value="InterPro"/>
</dbReference>
<dbReference type="PANTHER" id="PTHR18898:SF2">
    <property type="entry name" value="NUCLEOPROTEIN TPR"/>
    <property type="match status" value="1"/>
</dbReference>
<feature type="compositionally biased region" description="Low complexity" evidence="2">
    <location>
        <begin position="1303"/>
        <end position="1313"/>
    </location>
</feature>
<reference evidence="4 5" key="2">
    <citation type="journal article" date="2009" name="PLoS ONE">
        <title>An integrated genetic and cytogenetic map of the cucumber genome.</title>
        <authorList>
            <person name="Ren Y."/>
            <person name="Zhang Z."/>
            <person name="Liu J."/>
            <person name="Staub J.E."/>
            <person name="Han Y."/>
            <person name="Cheng Z."/>
            <person name="Li X."/>
            <person name="Lu J."/>
            <person name="Miao H."/>
            <person name="Kang H."/>
            <person name="Xie B."/>
            <person name="Gu X."/>
            <person name="Wang X."/>
            <person name="Du Y."/>
            <person name="Jin W."/>
            <person name="Huang S."/>
        </authorList>
    </citation>
    <scope>NUCLEOTIDE SEQUENCE [LARGE SCALE GENOMIC DNA]</scope>
    <source>
        <strain evidence="5">cv. 9930</strain>
    </source>
</reference>
<accession>A0A0A0K7K3</accession>
<feature type="compositionally biased region" description="Polar residues" evidence="2">
    <location>
        <begin position="1271"/>
        <end position="1283"/>
    </location>
</feature>
<feature type="coiled-coil region" evidence="1">
    <location>
        <begin position="554"/>
        <end position="612"/>
    </location>
</feature>
<dbReference type="PANTHER" id="PTHR18898">
    <property type="entry name" value="NUCLEOPROTEIN TPR-RELATED"/>
    <property type="match status" value="1"/>
</dbReference>
<dbReference type="GO" id="GO:0005635">
    <property type="term" value="C:nuclear envelope"/>
    <property type="evidence" value="ECO:0007669"/>
    <property type="project" value="UniProtKB-ARBA"/>
</dbReference>
<feature type="coiled-coil region" evidence="1">
    <location>
        <begin position="290"/>
        <end position="465"/>
    </location>
</feature>
<keyword evidence="5" id="KW-1185">Reference proteome</keyword>
<sequence length="1370" mass="154737">MGSEVNFVRAERNKFELEIGFAKEKLDSFMKEFEQQRVEMNGVLARNVEFSQLIVDYQRKLREVSESLHSADEQSRKLSIEVSVLKSEKDLLSNAEKRAQDEIQKLSERLFRVQTSLDTIRSVEEVHEEVRVVERRKLEEHAKQLEREWAEAKKELQEERDNVRTLTLDREKTLKNAMSHVEEMGKELANALHATAAAEARAAVAEAKLSDLEKKICASDNQVIELDDRSELSSRPPNQVATDLRRAEAEIQKFKEEAQACKDHMLQYKSIAQVNEEAVKQMECAHETFKIEAEKMKKSLEVELLQLRERIAELENESVLKSQEIASAASLKEEAIASSLAEIKNLNEENTAKTSKIQEMEIQISYLKEDLERQQQKWRTAQANYERQVILQSETIQELTKTSQALAAVQEEAAELRKLAEAYKTENEELKAKWEGGRVALEDLKNKADKAYSELNEQNKILHAQLEAFHIRLVEKDQKLAGVPSESNTTEIVGDAGIQSVVSYLRRTKEIAEVEISLLKKDKLRLQSQLESALKAVESAQTSLNVERQSSKALLLTEEEIKSLQLQVREMNLLRESNIQLREENKHNFEECQKLREESRKSKSEIEKFEGMLKMRQMEVESCKMEIESQNVEKTHLESRVLELLERSKNIDYEDYNRVKDDVQRMQMELNEKDAEIAKVKMLISERQESISQLEQDLSNCRSEVKEREKRLNDIQQMEANLRADMEKQKKYISQFKRKLEIVSKEKDELGKENQALLRQLEDTKQVNTVGKRSTGDSTGEQAIEEKDTKIQILEKHLERLREELKREKDDSRTEKSRRLKIEKAIKDSYTKVEQEKSKILNDLEKHKGNLKQVSEELRQSKSNLSEDAFPHPLSVIGLDENASTYVLAAENFEKTVQSVLTDLGVQNVPSEAPLATDALVQTSTGLDVPLQTPDVAPLAPVTTNFPAKALEEREKKVNLSKAKVETRRAGRKLVRPRLGKPEGGPQGDIDMLASELPSNEIRRVTSGKSETEGESTTSAHQLARKRVASSTSELHEHPIIHGEISSEVAAPVMKRAKGCDTLADEVGGPSSSTLESLKTQPPLEEASDICEFPHGSNEEAVDVEKEIEIAGEKTDRPKELSDGSMSHDEIHTDRKEMLDENLDRQIGAEVSDDGLKDQAEPDNWHLTSEIGSEREEGELAPEVTELEGGNIIESVEIGEDHNEPIATPDASPSRVDDDTLAVTAMEIGEINSPEIQNEDKNDEGDMVDETSEIQDKSTDCNQIDLESDQAVETTSVATENTPSTPPDVNDSKQGSPTVAKRSSPVSSSTSTTINLQERAKERAMLRQAGVVSSLDRRPVRTLRGRGGRIERGGRGQRSGRGPPGDSNRS</sequence>
<evidence type="ECO:0000256" key="2">
    <source>
        <dbReference type="SAM" id="MobiDB-lite"/>
    </source>
</evidence>
<feature type="compositionally biased region" description="Basic and acidic residues" evidence="2">
    <location>
        <begin position="1103"/>
        <end position="1144"/>
    </location>
</feature>
<dbReference type="OMA" id="MNAELQW"/>
<dbReference type="EMBL" id="CM002928">
    <property type="protein sequence ID" value="KGN44307.1"/>
    <property type="molecule type" value="Genomic_DNA"/>
</dbReference>
<keyword evidence="1" id="KW-0175">Coiled coil</keyword>
<feature type="coiled-coil region" evidence="1">
    <location>
        <begin position="135"/>
        <end position="162"/>
    </location>
</feature>
<feature type="compositionally biased region" description="Acidic residues" evidence="2">
    <location>
        <begin position="1241"/>
        <end position="1253"/>
    </location>
</feature>
<organism evidence="4 5">
    <name type="scientific">Cucumis sativus</name>
    <name type="common">Cucumber</name>
    <dbReference type="NCBI Taxonomy" id="3659"/>
    <lineage>
        <taxon>Eukaryota</taxon>
        <taxon>Viridiplantae</taxon>
        <taxon>Streptophyta</taxon>
        <taxon>Embryophyta</taxon>
        <taxon>Tracheophyta</taxon>
        <taxon>Spermatophyta</taxon>
        <taxon>Magnoliopsida</taxon>
        <taxon>eudicotyledons</taxon>
        <taxon>Gunneridae</taxon>
        <taxon>Pentapetalae</taxon>
        <taxon>rosids</taxon>
        <taxon>fabids</taxon>
        <taxon>Cucurbitales</taxon>
        <taxon>Cucurbitaceae</taxon>
        <taxon>Benincaseae</taxon>
        <taxon>Cucumis</taxon>
    </lineage>
</organism>
<dbReference type="Pfam" id="PF07926">
    <property type="entry name" value="TPR_MLP1_2"/>
    <property type="match status" value="1"/>
</dbReference>
<reference evidence="4 5" key="4">
    <citation type="journal article" date="2011" name="BMC Genomics">
        <title>RNA-Seq improves annotation of protein-coding genes in the cucumber genome.</title>
        <authorList>
            <person name="Li Z."/>
            <person name="Zhang Z."/>
            <person name="Yan P."/>
            <person name="Huang S."/>
            <person name="Fei Z."/>
            <person name="Lin K."/>
        </authorList>
    </citation>
    <scope>NUCLEOTIDE SEQUENCE [LARGE SCALE GENOMIC DNA]</scope>
    <source>
        <strain evidence="5">cv. 9930</strain>
    </source>
</reference>
<protein>
    <recommendedName>
        <fullName evidence="3">Nucleoprotein TPR/MLP1-2 domain-containing protein</fullName>
    </recommendedName>
</protein>
<evidence type="ECO:0000313" key="5">
    <source>
        <dbReference type="Proteomes" id="UP000029981"/>
    </source>
</evidence>
<dbReference type="eggNOG" id="KOG4674">
    <property type="taxonomic scope" value="Eukaryota"/>
</dbReference>